<dbReference type="RefSeq" id="WP_182872486.1">
    <property type="nucleotide sequence ID" value="NZ_AP022639.1"/>
</dbReference>
<dbReference type="EMBL" id="AP023093">
    <property type="protein sequence ID" value="BCE35906.1"/>
    <property type="molecule type" value="Genomic_DNA"/>
</dbReference>
<reference evidence="2" key="2">
    <citation type="submission" date="2020-05" db="EMBL/GenBank/DDBJ databases">
        <title>Complete genome sequence of Bradyrhizobium diazoefficiens XF9 isolated from soybean nodule.</title>
        <authorList>
            <person name="Noda R."/>
            <person name="Kakizaki K."/>
            <person name="Minamisawa K."/>
        </authorList>
    </citation>
    <scope>NUCLEOTIDE SEQUENCE</scope>
    <source>
        <strain evidence="2">XF9</strain>
    </source>
</reference>
<dbReference type="AlphaFoldDB" id="A0A809Y6U9"/>
<sequence>MDDGYHRLKQGSPLHAVTNKSKESFSIKAIDENSEQSVLQFQKVALDAINHNDGSYEIVMKHKSTQFSVSLYDIIAIRRA</sequence>
<evidence type="ECO:0000313" key="1">
    <source>
        <dbReference type="EMBL" id="BCE35906.1"/>
    </source>
</evidence>
<dbReference type="EMBL" id="AP023098">
    <property type="protein sequence ID" value="BCE79510.1"/>
    <property type="molecule type" value="Genomic_DNA"/>
</dbReference>
<evidence type="ECO:0000313" key="2">
    <source>
        <dbReference type="EMBL" id="BCE79510.1"/>
    </source>
</evidence>
<accession>A0A809Y6U9</accession>
<reference evidence="1" key="1">
    <citation type="submission" date="2020-05" db="EMBL/GenBank/DDBJ databases">
        <title>Complete genome sequence of Bradyrhizobium diazoefficiens XF3 isolated from soybean nodule.</title>
        <authorList>
            <person name="Noda R."/>
            <person name="Kakizaki K."/>
            <person name="Minamisawa K."/>
        </authorList>
    </citation>
    <scope>NUCLEOTIDE SEQUENCE</scope>
    <source>
        <strain evidence="1">XF3</strain>
    </source>
</reference>
<gene>
    <name evidence="1" type="ORF">XF3B_09370</name>
    <name evidence="2" type="ORF">XF9B_09310</name>
</gene>
<protein>
    <submittedName>
        <fullName evidence="1">Uncharacterized protein</fullName>
    </submittedName>
</protein>
<organism evidence="1">
    <name type="scientific">Bradyrhizobium diazoefficiens</name>
    <dbReference type="NCBI Taxonomy" id="1355477"/>
    <lineage>
        <taxon>Bacteria</taxon>
        <taxon>Pseudomonadati</taxon>
        <taxon>Pseudomonadota</taxon>
        <taxon>Alphaproteobacteria</taxon>
        <taxon>Hyphomicrobiales</taxon>
        <taxon>Nitrobacteraceae</taxon>
        <taxon>Bradyrhizobium</taxon>
    </lineage>
</organism>
<name>A0A809Y6U9_9BRAD</name>
<proteinExistence type="predicted"/>